<dbReference type="Proteomes" id="UP001065298">
    <property type="component" value="Chromosome 11"/>
</dbReference>
<reference evidence="1" key="1">
    <citation type="submission" date="2022-06" db="EMBL/GenBank/DDBJ databases">
        <title>Fusarium solani species complex genomes reveal bases of compartmentalisation and animal pathogenesis.</title>
        <authorList>
            <person name="Tsai I.J."/>
        </authorList>
    </citation>
    <scope>NUCLEOTIDE SEQUENCE</scope>
    <source>
        <strain evidence="1">Fu6.1</strain>
    </source>
</reference>
<proteinExistence type="predicted"/>
<name>A0ACC0QH82_9HYPO</name>
<dbReference type="EMBL" id="CM046513">
    <property type="protein sequence ID" value="KAI8652762.1"/>
    <property type="molecule type" value="Genomic_DNA"/>
</dbReference>
<evidence type="ECO:0000313" key="1">
    <source>
        <dbReference type="EMBL" id="KAI8652762.1"/>
    </source>
</evidence>
<keyword evidence="2" id="KW-1185">Reference proteome</keyword>
<comment type="caution">
    <text evidence="1">The sequence shown here is derived from an EMBL/GenBank/DDBJ whole genome shotgun (WGS) entry which is preliminary data.</text>
</comment>
<accession>A0ACC0QH82</accession>
<evidence type="ECO:0000313" key="2">
    <source>
        <dbReference type="Proteomes" id="UP001065298"/>
    </source>
</evidence>
<organism evidence="1 2">
    <name type="scientific">Fusarium keratoplasticum</name>
    <dbReference type="NCBI Taxonomy" id="1328300"/>
    <lineage>
        <taxon>Eukaryota</taxon>
        <taxon>Fungi</taxon>
        <taxon>Dikarya</taxon>
        <taxon>Ascomycota</taxon>
        <taxon>Pezizomycotina</taxon>
        <taxon>Sordariomycetes</taxon>
        <taxon>Hypocreomycetidae</taxon>
        <taxon>Hypocreales</taxon>
        <taxon>Nectriaceae</taxon>
        <taxon>Fusarium</taxon>
        <taxon>Fusarium solani species complex</taxon>
    </lineage>
</organism>
<sequence>MASLSPSTWNTLGLGVAAGWATLGLVGFFQPARSAELFGVIPSAKDSSKETNRAMALILGSRDFSIATALFVLGRAGRNEEMGTLILSALAICGADIYLVWKAKRYAETITFTVGAAIWGAIGLGLWASPLK</sequence>
<gene>
    <name evidence="1" type="ORF">NCS57_01341300</name>
</gene>
<protein>
    <submittedName>
        <fullName evidence="1">Uncharacterized protein</fullName>
    </submittedName>
</protein>